<dbReference type="Ensembl" id="ENSSTUT00000065916.1">
    <property type="protein sequence ID" value="ENSSTUP00000062480.1"/>
    <property type="gene ID" value="ENSSTUG00000027080.1"/>
</dbReference>
<dbReference type="SMART" id="SM00409">
    <property type="entry name" value="IG"/>
    <property type="match status" value="3"/>
</dbReference>
<keyword evidence="6" id="KW-1133">Transmembrane helix</keyword>
<feature type="chain" id="PRO_5025426305" description="B-cell receptor CD22" evidence="7">
    <location>
        <begin position="20"/>
        <end position="619"/>
    </location>
</feature>
<dbReference type="Proteomes" id="UP000472277">
    <property type="component" value="Chromosome 38"/>
</dbReference>
<dbReference type="InterPro" id="IPR013783">
    <property type="entry name" value="Ig-like_fold"/>
</dbReference>
<dbReference type="PANTHER" id="PTHR46013">
    <property type="entry name" value="VASCULAR CELL ADHESION MOLECULE 1"/>
    <property type="match status" value="1"/>
</dbReference>
<evidence type="ECO:0000256" key="6">
    <source>
        <dbReference type="SAM" id="Phobius"/>
    </source>
</evidence>
<feature type="domain" description="Ig-like" evidence="8">
    <location>
        <begin position="211"/>
        <end position="295"/>
    </location>
</feature>
<protein>
    <recommendedName>
        <fullName evidence="1">B-cell receptor CD22</fullName>
    </recommendedName>
    <alternativeName>
        <fullName evidence="2">Sialic acid-binding Ig-like lectin 2</fullName>
    </alternativeName>
</protein>
<dbReference type="InParanoid" id="A0A674ATL6"/>
<proteinExistence type="predicted"/>
<dbReference type="Pfam" id="PF24518">
    <property type="entry name" value="Ig_CD22"/>
    <property type="match status" value="2"/>
</dbReference>
<organism evidence="9 10">
    <name type="scientific">Salmo trutta</name>
    <name type="common">Brown trout</name>
    <dbReference type="NCBI Taxonomy" id="8032"/>
    <lineage>
        <taxon>Eukaryota</taxon>
        <taxon>Metazoa</taxon>
        <taxon>Chordata</taxon>
        <taxon>Craniata</taxon>
        <taxon>Vertebrata</taxon>
        <taxon>Euteleostomi</taxon>
        <taxon>Actinopterygii</taxon>
        <taxon>Neopterygii</taxon>
        <taxon>Teleostei</taxon>
        <taxon>Protacanthopterygii</taxon>
        <taxon>Salmoniformes</taxon>
        <taxon>Salmonidae</taxon>
        <taxon>Salmoninae</taxon>
        <taxon>Salmo</taxon>
    </lineage>
</organism>
<dbReference type="SUPFAM" id="SSF48726">
    <property type="entry name" value="Immunoglobulin"/>
    <property type="match status" value="4"/>
</dbReference>
<gene>
    <name evidence="9" type="primary">LOC115177749</name>
</gene>
<evidence type="ECO:0000313" key="10">
    <source>
        <dbReference type="Proteomes" id="UP000472277"/>
    </source>
</evidence>
<dbReference type="Pfam" id="PF13895">
    <property type="entry name" value="Ig_2"/>
    <property type="match status" value="1"/>
</dbReference>
<dbReference type="InterPro" id="IPR003598">
    <property type="entry name" value="Ig_sub2"/>
</dbReference>
<dbReference type="CDD" id="cd00096">
    <property type="entry name" value="Ig"/>
    <property type="match status" value="1"/>
</dbReference>
<evidence type="ECO:0000256" key="7">
    <source>
        <dbReference type="SAM" id="SignalP"/>
    </source>
</evidence>
<evidence type="ECO:0000256" key="3">
    <source>
        <dbReference type="ARBA" id="ARBA00045430"/>
    </source>
</evidence>
<evidence type="ECO:0000256" key="1">
    <source>
        <dbReference type="ARBA" id="ARBA00040106"/>
    </source>
</evidence>
<dbReference type="GeneTree" id="ENSGT01010000223589"/>
<keyword evidence="6" id="KW-0812">Transmembrane</keyword>
<evidence type="ECO:0000259" key="8">
    <source>
        <dbReference type="PROSITE" id="PS50835"/>
    </source>
</evidence>
<name>A0A674ATL6_SALTR</name>
<accession>A0A674ATL6</accession>
<evidence type="ECO:0000256" key="5">
    <source>
        <dbReference type="SAM" id="MobiDB-lite"/>
    </source>
</evidence>
<keyword evidence="10" id="KW-1185">Reference proteome</keyword>
<feature type="domain" description="Ig-like" evidence="8">
    <location>
        <begin position="296"/>
        <end position="389"/>
    </location>
</feature>
<reference evidence="9" key="2">
    <citation type="submission" date="2025-09" db="UniProtKB">
        <authorList>
            <consortium name="Ensembl"/>
        </authorList>
    </citation>
    <scope>IDENTIFICATION</scope>
</reference>
<dbReference type="InterPro" id="IPR036179">
    <property type="entry name" value="Ig-like_dom_sf"/>
</dbReference>
<feature type="compositionally biased region" description="Basic and acidic residues" evidence="5">
    <location>
        <begin position="531"/>
        <end position="547"/>
    </location>
</feature>
<dbReference type="OMA" id="DEHISQQ"/>
<feature type="domain" description="Ig-like" evidence="8">
    <location>
        <begin position="405"/>
        <end position="490"/>
    </location>
</feature>
<feature type="signal peptide" evidence="7">
    <location>
        <begin position="1"/>
        <end position="19"/>
    </location>
</feature>
<dbReference type="InterPro" id="IPR056386">
    <property type="entry name" value="Ig_CD22"/>
</dbReference>
<comment type="function">
    <text evidence="3">Most highly expressed siglec (sialic acid-binding immunoglobulin-like lectin) on B-cells that plays a role in various aspects of B-cell biology including differentiation, antigen presentation, and trafficking to bone marrow. Binds to alpha 2,6-linked sialic acid residues of surface molecules such as CD22 itself, CD45 and IgM in a cis configuration. Can also bind to ligands on other cells as an adhesion molecule in a trans configuration. Acts as an inhibitory coreceptor on the surface of B-cells and inhibits B-cell receptor induced signaling, characterized by inhibition of the calcium mobilization and cellular activation. Mechanistically, the immunoreceptor tyrosine-based inhibitory motif domain is phosphorylated by the Src kinase LYN, which in turn leads to the recruitment of the protein tyrosine phosphatase 1/PTPN6, leading to the negative regulation of BCR signaling. If this negative signaling from is of sufficient strength, apoptosis of the B-cell can be induced.</text>
</comment>
<evidence type="ECO:0000256" key="4">
    <source>
        <dbReference type="ARBA" id="ARBA00046458"/>
    </source>
</evidence>
<keyword evidence="6" id="KW-0472">Membrane</keyword>
<evidence type="ECO:0000313" key="9">
    <source>
        <dbReference type="Ensembl" id="ENSSTUP00000062480.1"/>
    </source>
</evidence>
<dbReference type="InterPro" id="IPR007110">
    <property type="entry name" value="Ig-like_dom"/>
</dbReference>
<feature type="region of interest" description="Disordered" evidence="5">
    <location>
        <begin position="530"/>
        <end position="556"/>
    </location>
</feature>
<feature type="transmembrane region" description="Helical" evidence="6">
    <location>
        <begin position="501"/>
        <end position="522"/>
    </location>
</feature>
<dbReference type="AlphaFoldDB" id="A0A674ATL6"/>
<evidence type="ECO:0000256" key="2">
    <source>
        <dbReference type="ARBA" id="ARBA00041781"/>
    </source>
</evidence>
<dbReference type="Gene3D" id="2.60.40.10">
    <property type="entry name" value="Immunoglobulins"/>
    <property type="match status" value="5"/>
</dbReference>
<reference evidence="9" key="1">
    <citation type="submission" date="2025-08" db="UniProtKB">
        <authorList>
            <consortium name="Ensembl"/>
        </authorList>
    </citation>
    <scope>IDENTIFICATION</scope>
</reference>
<dbReference type="SMART" id="SM00408">
    <property type="entry name" value="IGc2"/>
    <property type="match status" value="1"/>
</dbReference>
<feature type="domain" description="Ig-like" evidence="8">
    <location>
        <begin position="27"/>
        <end position="100"/>
    </location>
</feature>
<sequence>MALRTAGSVLVVFLWSVAANTATKCGQQSQVIMPPTNAAEGQKTLTCSTTCTLTDNPNPTYNWYKNGQRLDEHISQQYSIHIYYSDIYSCAVKGYEDLLSPAVCVLGQNCFNVTYTHQSICAMKGSTVELPCTYQHPSYHVVSEPNWYIQEKCNEAPKMLSSVPEYAGRAEYLGTKEKDCTLRITDLRERDSAEYKFRFKTQYAEWGYSFPGTTLTVTDLEVKVSSSTEEKKRTLTCSTTCLLTDNPNPTYIWYKNGQHLHDPTSQQYSYNTLVVWRYSTDSYSCAVKDHEDFLTPTVCVYGQSCLNVTYTKRSICALKGSTVDITCTYRHPSWNNITEVSWFNKWESGVTTDLSQDPEYAGRVKYLPTTDKDSTLRITDLRESDSAEYKFRFTTTAVKWGYSFPGITLNVTDMQVKESPGTEEGKVTLTCSTTCTLTDNPTYIWYKNGQLLTNPNTQDNYLILDQVSSEDAGSYSCSVKGYENHRSPVTFVGEPKSLKNAVVGIIVVVLILILCLFGFMWFRKKASKSTTDTRDKRDTAENGERDSNPVYDNISGMAMTPTAAQRAITDEQDGVTYASIQHRNQEVPLDSTFPLSHPQKQDEDFQYATVKFNSPSAAQ</sequence>
<keyword evidence="7" id="KW-0732">Signal</keyword>
<dbReference type="PROSITE" id="PS50835">
    <property type="entry name" value="IG_LIKE"/>
    <property type="match status" value="4"/>
</dbReference>
<dbReference type="PANTHER" id="PTHR46013:SF4">
    <property type="entry name" value="B-CELL RECEPTOR CD22-RELATED"/>
    <property type="match status" value="1"/>
</dbReference>
<comment type="subunit">
    <text evidence="4">Predominantly monomer of isoform CD22-beta. Also found as heterodimer of isoform CD22-beta and a shorter isoform. Interacts with PTPN6/SHP-1, LYN, SYK, PIK3R1/PIK3R2 and PLCG1 upon phosphorylation. Interacts with GRB2, INPP5D and SHC1 upon phosphorylation. May form a complex with INPP5D/SHIP, GRB2 and SHC1.</text>
</comment>
<dbReference type="InterPro" id="IPR003599">
    <property type="entry name" value="Ig_sub"/>
</dbReference>